<dbReference type="SUPFAM" id="SSF48576">
    <property type="entry name" value="Terpenoid synthases"/>
    <property type="match status" value="1"/>
</dbReference>
<evidence type="ECO:0000313" key="7">
    <source>
        <dbReference type="Proteomes" id="UP001605036"/>
    </source>
</evidence>
<dbReference type="Gene3D" id="1.50.10.160">
    <property type="match status" value="1"/>
</dbReference>
<evidence type="ECO:0000259" key="5">
    <source>
        <dbReference type="Pfam" id="PF03936"/>
    </source>
</evidence>
<reference evidence="6 7" key="1">
    <citation type="submission" date="2024-09" db="EMBL/GenBank/DDBJ databases">
        <title>Chromosome-scale assembly of Riccia fluitans.</title>
        <authorList>
            <person name="Paukszto L."/>
            <person name="Sawicki J."/>
            <person name="Karawczyk K."/>
            <person name="Piernik-Szablinska J."/>
            <person name="Szczecinska M."/>
            <person name="Mazdziarz M."/>
        </authorList>
    </citation>
    <scope>NUCLEOTIDE SEQUENCE [LARGE SCALE GENOMIC DNA]</scope>
    <source>
        <strain evidence="6">Rf_01</strain>
        <tissue evidence="6">Aerial parts of the thallus</tissue>
    </source>
</reference>
<dbReference type="InterPro" id="IPR001906">
    <property type="entry name" value="Terpene_synth_N"/>
</dbReference>
<dbReference type="InterPro" id="IPR005630">
    <property type="entry name" value="Terpene_synthase_metal-bd"/>
</dbReference>
<dbReference type="FunFam" id="1.50.10.130:FF:000002">
    <property type="entry name" value="Ent-copalyl diphosphate synthase, chloroplastic"/>
    <property type="match status" value="1"/>
</dbReference>
<name>A0ABD1Z0U6_9MARC</name>
<dbReference type="InterPro" id="IPR050148">
    <property type="entry name" value="Terpene_synthase-like"/>
</dbReference>
<dbReference type="SFLD" id="SFLDG01605">
    <property type="entry name" value="Terpene_Cyclase_Like_1_N-term"/>
    <property type="match status" value="1"/>
</dbReference>
<dbReference type="Gene3D" id="1.50.10.130">
    <property type="entry name" value="Terpene synthase, N-terminal domain"/>
    <property type="match status" value="1"/>
</dbReference>
<proteinExistence type="predicted"/>
<gene>
    <name evidence="6" type="ORF">R1flu_008993</name>
</gene>
<accession>A0ABD1Z0U6</accession>
<dbReference type="AlphaFoldDB" id="A0ABD1Z0U6"/>
<dbReference type="InterPro" id="IPR044814">
    <property type="entry name" value="Terpene_cyclase_plant_C1"/>
</dbReference>
<protein>
    <submittedName>
        <fullName evidence="6">Uncharacterized protein</fullName>
    </submittedName>
</protein>
<keyword evidence="3" id="KW-0460">Magnesium</keyword>
<dbReference type="PANTHER" id="PTHR31739">
    <property type="entry name" value="ENT-COPALYL DIPHOSPHATE SYNTHASE, CHLOROPLASTIC"/>
    <property type="match status" value="1"/>
</dbReference>
<dbReference type="CDD" id="cd00684">
    <property type="entry name" value="Terpene_cyclase_plant_C1"/>
    <property type="match status" value="1"/>
</dbReference>
<evidence type="ECO:0000256" key="3">
    <source>
        <dbReference type="ARBA" id="ARBA00022842"/>
    </source>
</evidence>
<feature type="domain" description="Terpene synthase N-terminal" evidence="4">
    <location>
        <begin position="311"/>
        <end position="518"/>
    </location>
</feature>
<comment type="cofactor">
    <cofactor evidence="1">
        <name>Mg(2+)</name>
        <dbReference type="ChEBI" id="CHEBI:18420"/>
    </cofactor>
</comment>
<organism evidence="6 7">
    <name type="scientific">Riccia fluitans</name>
    <dbReference type="NCBI Taxonomy" id="41844"/>
    <lineage>
        <taxon>Eukaryota</taxon>
        <taxon>Viridiplantae</taxon>
        <taxon>Streptophyta</taxon>
        <taxon>Embryophyta</taxon>
        <taxon>Marchantiophyta</taxon>
        <taxon>Marchantiopsida</taxon>
        <taxon>Marchantiidae</taxon>
        <taxon>Marchantiales</taxon>
        <taxon>Ricciaceae</taxon>
        <taxon>Riccia</taxon>
    </lineage>
</organism>
<feature type="domain" description="Terpene synthase metal-binding" evidence="5">
    <location>
        <begin position="594"/>
        <end position="823"/>
    </location>
</feature>
<sequence>MAVSYAASRGLEGNFLSFSSSTKSLNTRNIGFRTDHVIPNGGGIYSPLANPAATLRASIVTSPSPDFLNAQGGVKSSPRRHPATLLSASVIANHGLTYDSSELANSSKGAAFRVEDEEDALVYKSEVEKIKEYVQKIKMMFRSQGDGEISVSPYDTAWVALVPALDGSEGPQFPKCLEWIERNQTSGGSWGDEDFFLFYDRIVNTLACVIALKTWGANPHAIEKGVKFIQENLHRMECEEDIHMPIGFEIVFPMMLKNAQALGLDLPFDAPVIKSTESERKKKLEKIPMEILHKHPTTLLHSLEGVHDLLDWSKLLKLQASDGSFLNSPASTACALMYTKDERCLAYIESVLELFGNAVPNVYPVDLFERMWMVDRLERLGIARYFEKEIKKCLDYVYEHWTKNGLAWSRTANVKDVDDTAMGFRLLRQHGYDVSADVFQQFRGKNGEFFCFAGQSGQAVTGMFNLYRASQTRYSGETILEEAYYFTRAFLEEKRAKKECYDKWIITKDLEGEVGYALDQEWLCSAPRIESRVYLDQYAANDVWIGKCLYRMYNVNNDTFLALAKADYNLCGFIHQTELRQILRWNQNSFFNSYGTQRIYESYFSAVTHLPMPERATARLVWVRNCILTSIIRDFFQDGSCLDELRAFLEATKSWEFSPLNMAKSSTQALFEILYNTVNAQIREGALEQDRDLGPYFRAIWLRWLKSIAKVAEWELRAKGGLPSLEEYSRYSQGSVSSEPVIRVTAFFLGEPVPEDGVSDDAKHQYLMELTNVVSRLSDDIRQFKSGACEQKLNAVSLLMHENPGQTPNAAVYQLQTVVNRAMLELSKEAHRPCNIPTCLKQLYFNAARIMILGLRQSDGNLGNLHIQKNWRL</sequence>
<dbReference type="InterPro" id="IPR008930">
    <property type="entry name" value="Terpenoid_cyclase/PrenylTrfase"/>
</dbReference>
<keyword evidence="2" id="KW-0479">Metal-binding</keyword>
<dbReference type="Pfam" id="PF01397">
    <property type="entry name" value="Terpene_synth"/>
    <property type="match status" value="1"/>
</dbReference>
<dbReference type="SUPFAM" id="SSF48239">
    <property type="entry name" value="Terpenoid cyclases/Protein prenyltransferases"/>
    <property type="match status" value="2"/>
</dbReference>
<evidence type="ECO:0000256" key="1">
    <source>
        <dbReference type="ARBA" id="ARBA00001946"/>
    </source>
</evidence>
<evidence type="ECO:0000313" key="6">
    <source>
        <dbReference type="EMBL" id="KAL2641406.1"/>
    </source>
</evidence>
<evidence type="ECO:0000256" key="2">
    <source>
        <dbReference type="ARBA" id="ARBA00022723"/>
    </source>
</evidence>
<evidence type="ECO:0000259" key="4">
    <source>
        <dbReference type="Pfam" id="PF01397"/>
    </source>
</evidence>
<dbReference type="GO" id="GO:0046872">
    <property type="term" value="F:metal ion binding"/>
    <property type="evidence" value="ECO:0007669"/>
    <property type="project" value="UniProtKB-KW"/>
</dbReference>
<dbReference type="Gene3D" id="1.10.600.10">
    <property type="entry name" value="Farnesyl Diphosphate Synthase"/>
    <property type="match status" value="1"/>
</dbReference>
<keyword evidence="7" id="KW-1185">Reference proteome</keyword>
<dbReference type="SFLD" id="SFLDG01014">
    <property type="entry name" value="Terpene_Cyclase_Like_1_N-term"/>
    <property type="match status" value="1"/>
</dbReference>
<dbReference type="EMBL" id="JBHFFA010000002">
    <property type="protein sequence ID" value="KAL2641406.1"/>
    <property type="molecule type" value="Genomic_DNA"/>
</dbReference>
<dbReference type="Pfam" id="PF03936">
    <property type="entry name" value="Terpene_synth_C"/>
    <property type="match status" value="1"/>
</dbReference>
<dbReference type="InterPro" id="IPR008949">
    <property type="entry name" value="Isoprenoid_synthase_dom_sf"/>
</dbReference>
<dbReference type="InterPro" id="IPR036965">
    <property type="entry name" value="Terpene_synth_N_sf"/>
</dbReference>
<dbReference type="Proteomes" id="UP001605036">
    <property type="component" value="Unassembled WGS sequence"/>
</dbReference>
<comment type="caution">
    <text evidence="6">The sequence shown here is derived from an EMBL/GenBank/DDBJ whole genome shotgun (WGS) entry which is preliminary data.</text>
</comment>
<dbReference type="PANTHER" id="PTHR31739:SF4">
    <property type="entry name" value="ENT-COPALYL DIPHOSPHATE SYNTHASE, CHLOROPLASTIC"/>
    <property type="match status" value="1"/>
</dbReference>